<dbReference type="Proteomes" id="UP000692954">
    <property type="component" value="Unassembled WGS sequence"/>
</dbReference>
<proteinExistence type="predicted"/>
<evidence type="ECO:0000313" key="1">
    <source>
        <dbReference type="EMBL" id="CAD8080040.1"/>
    </source>
</evidence>
<protein>
    <submittedName>
        <fullName evidence="1">Uncharacterized protein</fullName>
    </submittedName>
</protein>
<dbReference type="EMBL" id="CAJJDN010000040">
    <property type="protein sequence ID" value="CAD8080040.1"/>
    <property type="molecule type" value="Genomic_DNA"/>
</dbReference>
<name>A0A8S1MHG5_9CILI</name>
<accession>A0A8S1MHG5</accession>
<sequence>MKPQRSIIKELKTYQQDLYKSGREGKQFSISDFPNLSRKPIEWTDCDQYIKLRQQKCDKKLAIRLCQQYKIHRSDQQFYETLHNVNMENVGFKRIQFSTSFVLRQIRQNQFIKQKHRMEFQETQIDTKMSTILDNSFKKFQQSLDKHLEIEKDQSHKFNLKQMTKEELYSKLLKLKAIPKQNVPIDHSPTINTIQLNLVMPSGNSLHISQTERMSSKPFIPYSTLRDNRGSDDSIKQPFTKLQNYRHSNPSFKMIKQNQQIKLSLHTQGNKEIKSMQLITHQNDIPKNKKIHKRHFTNYDIIDNINIFKETNC</sequence>
<dbReference type="OrthoDB" id="287831at2759"/>
<keyword evidence="2" id="KW-1185">Reference proteome</keyword>
<evidence type="ECO:0000313" key="2">
    <source>
        <dbReference type="Proteomes" id="UP000692954"/>
    </source>
</evidence>
<reference evidence="1" key="1">
    <citation type="submission" date="2021-01" db="EMBL/GenBank/DDBJ databases">
        <authorList>
            <consortium name="Genoscope - CEA"/>
            <person name="William W."/>
        </authorList>
    </citation>
    <scope>NUCLEOTIDE SEQUENCE</scope>
</reference>
<organism evidence="1 2">
    <name type="scientific">Paramecium sonneborni</name>
    <dbReference type="NCBI Taxonomy" id="65129"/>
    <lineage>
        <taxon>Eukaryota</taxon>
        <taxon>Sar</taxon>
        <taxon>Alveolata</taxon>
        <taxon>Ciliophora</taxon>
        <taxon>Intramacronucleata</taxon>
        <taxon>Oligohymenophorea</taxon>
        <taxon>Peniculida</taxon>
        <taxon>Parameciidae</taxon>
        <taxon>Paramecium</taxon>
    </lineage>
</organism>
<gene>
    <name evidence="1" type="ORF">PSON_ATCC_30995.1.T0400038</name>
</gene>
<comment type="caution">
    <text evidence="1">The sequence shown here is derived from an EMBL/GenBank/DDBJ whole genome shotgun (WGS) entry which is preliminary data.</text>
</comment>
<dbReference type="AlphaFoldDB" id="A0A8S1MHG5"/>